<sequence length="84" mass="9240">MVILEGLRSVLLHTLELHTNLILRSAPRERRGTDAWAPNDRERICGLGSVPPRLTKMFHHGAFTLPLTDGGSLGGAVLRFKALN</sequence>
<proteinExistence type="predicted"/>
<reference evidence="1 2" key="1">
    <citation type="submission" date="2023-09" db="EMBL/GenBank/DDBJ databases">
        <authorList>
            <person name="Wang M."/>
        </authorList>
    </citation>
    <scope>NUCLEOTIDE SEQUENCE [LARGE SCALE GENOMIC DNA]</scope>
    <source>
        <strain evidence="1">GT-2023</strain>
        <tissue evidence="1">Liver</tissue>
    </source>
</reference>
<comment type="caution">
    <text evidence="1">The sequence shown here is derived from an EMBL/GenBank/DDBJ whole genome shotgun (WGS) entry which is preliminary data.</text>
</comment>
<evidence type="ECO:0000313" key="1">
    <source>
        <dbReference type="EMBL" id="KAL1281154.1"/>
    </source>
</evidence>
<accession>A0ABR3NW73</accession>
<dbReference type="Proteomes" id="UP001558613">
    <property type="component" value="Unassembled WGS sequence"/>
</dbReference>
<gene>
    <name evidence="1" type="ORF">QQF64_015754</name>
</gene>
<evidence type="ECO:0000313" key="2">
    <source>
        <dbReference type="Proteomes" id="UP001558613"/>
    </source>
</evidence>
<organism evidence="1 2">
    <name type="scientific">Cirrhinus molitorella</name>
    <name type="common">mud carp</name>
    <dbReference type="NCBI Taxonomy" id="172907"/>
    <lineage>
        <taxon>Eukaryota</taxon>
        <taxon>Metazoa</taxon>
        <taxon>Chordata</taxon>
        <taxon>Craniata</taxon>
        <taxon>Vertebrata</taxon>
        <taxon>Euteleostomi</taxon>
        <taxon>Actinopterygii</taxon>
        <taxon>Neopterygii</taxon>
        <taxon>Teleostei</taxon>
        <taxon>Ostariophysi</taxon>
        <taxon>Cypriniformes</taxon>
        <taxon>Cyprinidae</taxon>
        <taxon>Labeoninae</taxon>
        <taxon>Labeonini</taxon>
        <taxon>Cirrhinus</taxon>
    </lineage>
</organism>
<keyword evidence="2" id="KW-1185">Reference proteome</keyword>
<name>A0ABR3NW73_9TELE</name>
<dbReference type="EMBL" id="JAYMGO010000002">
    <property type="protein sequence ID" value="KAL1281154.1"/>
    <property type="molecule type" value="Genomic_DNA"/>
</dbReference>
<protein>
    <submittedName>
        <fullName evidence="1">Uncharacterized protein</fullName>
    </submittedName>
</protein>